<evidence type="ECO:0000256" key="7">
    <source>
        <dbReference type="ARBA" id="ARBA00023004"/>
    </source>
</evidence>
<keyword evidence="8" id="KW-0411">Iron-sulfur</keyword>
<dbReference type="SMART" id="SM00986">
    <property type="entry name" value="UDG"/>
    <property type="match status" value="1"/>
</dbReference>
<comment type="similarity">
    <text evidence="1">Belongs to the uracil-DNA glycosylase (UDG) superfamily. Type 4 (UDGa) family.</text>
</comment>
<feature type="domain" description="Uracil-DNA glycosylase-like" evidence="11">
    <location>
        <begin position="47"/>
        <end position="207"/>
    </location>
</feature>
<dbReference type="PANTHER" id="PTHR33693:SF9">
    <property type="entry name" value="TYPE-4 URACIL-DNA GLYCOSYLASE"/>
    <property type="match status" value="1"/>
</dbReference>
<keyword evidence="13" id="KW-1185">Reference proteome</keyword>
<dbReference type="PANTHER" id="PTHR33693">
    <property type="entry name" value="TYPE-5 URACIL-DNA GLYCOSYLASE"/>
    <property type="match status" value="1"/>
</dbReference>
<evidence type="ECO:0000259" key="11">
    <source>
        <dbReference type="SMART" id="SM00986"/>
    </source>
</evidence>
<dbReference type="CDD" id="cd10030">
    <property type="entry name" value="UDG-F4_TTUDGA_SPO1dp_like"/>
    <property type="match status" value="1"/>
</dbReference>
<keyword evidence="3" id="KW-0004">4Fe-4S</keyword>
<dbReference type="NCBIfam" id="TIGR03914">
    <property type="entry name" value="UDG_fam_dom"/>
    <property type="match status" value="1"/>
</dbReference>
<dbReference type="InterPro" id="IPR005273">
    <property type="entry name" value="Ura-DNA_glyco_family4"/>
</dbReference>
<keyword evidence="9" id="KW-0234">DNA repair</keyword>
<evidence type="ECO:0000256" key="1">
    <source>
        <dbReference type="ARBA" id="ARBA00006521"/>
    </source>
</evidence>
<keyword evidence="7" id="KW-0408">Iron</keyword>
<dbReference type="Proteomes" id="UP001162891">
    <property type="component" value="Chromosome"/>
</dbReference>
<evidence type="ECO:0000256" key="2">
    <source>
        <dbReference type="ARBA" id="ARBA00019403"/>
    </source>
</evidence>
<evidence type="ECO:0000256" key="8">
    <source>
        <dbReference type="ARBA" id="ARBA00023014"/>
    </source>
</evidence>
<evidence type="ECO:0000256" key="10">
    <source>
        <dbReference type="SAM" id="MobiDB-lite"/>
    </source>
</evidence>
<keyword evidence="4" id="KW-0479">Metal-binding</keyword>
<dbReference type="EMBL" id="AP025591">
    <property type="protein sequence ID" value="BDG06063.1"/>
    <property type="molecule type" value="Genomic_DNA"/>
</dbReference>
<dbReference type="NCBIfam" id="TIGR00758">
    <property type="entry name" value="UDG_fam4"/>
    <property type="match status" value="1"/>
</dbReference>
<keyword evidence="5" id="KW-0227">DNA damage</keyword>
<evidence type="ECO:0000313" key="13">
    <source>
        <dbReference type="Proteomes" id="UP001162891"/>
    </source>
</evidence>
<dbReference type="InterPro" id="IPR036895">
    <property type="entry name" value="Uracil-DNA_glycosylase-like_sf"/>
</dbReference>
<dbReference type="Gene3D" id="3.40.470.10">
    <property type="entry name" value="Uracil-DNA glycosylase-like domain"/>
    <property type="match status" value="1"/>
</dbReference>
<dbReference type="InterPro" id="IPR051536">
    <property type="entry name" value="UDG_Type-4/5"/>
</dbReference>
<dbReference type="SMART" id="SM00987">
    <property type="entry name" value="UreE_C"/>
    <property type="match status" value="1"/>
</dbReference>
<evidence type="ECO:0000256" key="6">
    <source>
        <dbReference type="ARBA" id="ARBA00022801"/>
    </source>
</evidence>
<reference evidence="13" key="1">
    <citation type="journal article" date="2022" name="Int. J. Syst. Evol. Microbiol.">
        <title>Anaeromyxobacter oryzae sp. nov., Anaeromyxobacter diazotrophicus sp. nov. and Anaeromyxobacter paludicola sp. nov., isolated from paddy soils.</title>
        <authorList>
            <person name="Itoh H."/>
            <person name="Xu Z."/>
            <person name="Mise K."/>
            <person name="Masuda Y."/>
            <person name="Ushijima N."/>
            <person name="Hayakawa C."/>
            <person name="Shiratori Y."/>
            <person name="Senoo K."/>
        </authorList>
    </citation>
    <scope>NUCLEOTIDE SEQUENCE [LARGE SCALE GENOMIC DNA]</scope>
    <source>
        <strain evidence="13">Red232</strain>
    </source>
</reference>
<name>A0ABM7X2Q4_9BACT</name>
<feature type="region of interest" description="Disordered" evidence="10">
    <location>
        <begin position="1"/>
        <end position="20"/>
    </location>
</feature>
<dbReference type="Pfam" id="PF03167">
    <property type="entry name" value="UDG"/>
    <property type="match status" value="1"/>
</dbReference>
<evidence type="ECO:0000256" key="9">
    <source>
        <dbReference type="ARBA" id="ARBA00023204"/>
    </source>
</evidence>
<dbReference type="InterPro" id="IPR005122">
    <property type="entry name" value="Uracil-DNA_glycosylase-like"/>
</dbReference>
<protein>
    <recommendedName>
        <fullName evidence="2">Type-4 uracil-DNA glycosylase</fullName>
    </recommendedName>
</protein>
<sequence>MARRAREPGTGTAEPLVPAHPTLPALRAAARECRACPLWERGTQTVFGAGSPHAEVMLVGEQPGNEEDLTGAPFVGPAGRLLDRALAEAGIDRSTAYVTNAVKHFKWEPRGKRRIHQKPSPGEVRACHPWLAAEIAVVRPRSLVCLGATAAQALLGRTFRVTVHRGELFASPLAPILMATVHPSSILRAPDDAARRTELARFVEDLARLADALRSGRAGAEELPAPP</sequence>
<evidence type="ECO:0000256" key="3">
    <source>
        <dbReference type="ARBA" id="ARBA00022485"/>
    </source>
</evidence>
<evidence type="ECO:0000313" key="12">
    <source>
        <dbReference type="EMBL" id="BDG06063.1"/>
    </source>
</evidence>
<keyword evidence="6" id="KW-0378">Hydrolase</keyword>
<dbReference type="RefSeq" id="WP_248355347.1">
    <property type="nucleotide sequence ID" value="NZ_AP025591.1"/>
</dbReference>
<accession>A0ABM7X2Q4</accession>
<evidence type="ECO:0000256" key="5">
    <source>
        <dbReference type="ARBA" id="ARBA00022763"/>
    </source>
</evidence>
<evidence type="ECO:0000256" key="4">
    <source>
        <dbReference type="ARBA" id="ARBA00022723"/>
    </source>
</evidence>
<dbReference type="SUPFAM" id="SSF52141">
    <property type="entry name" value="Uracil-DNA glycosylase-like"/>
    <property type="match status" value="1"/>
</dbReference>
<gene>
    <name evidence="12" type="primary">dpo</name>
    <name evidence="12" type="ORF">AMOR_50590</name>
</gene>
<proteinExistence type="inferred from homology"/>
<organism evidence="12 13">
    <name type="scientific">Anaeromyxobacter oryzae</name>
    <dbReference type="NCBI Taxonomy" id="2918170"/>
    <lineage>
        <taxon>Bacteria</taxon>
        <taxon>Pseudomonadati</taxon>
        <taxon>Myxococcota</taxon>
        <taxon>Myxococcia</taxon>
        <taxon>Myxococcales</taxon>
        <taxon>Cystobacterineae</taxon>
        <taxon>Anaeromyxobacteraceae</taxon>
        <taxon>Anaeromyxobacter</taxon>
    </lineage>
</organism>